<comment type="subcellular location">
    <subcellularLocation>
        <location evidence="1">Membrane</location>
        <topology evidence="1">Multi-pass membrane protein</topology>
    </subcellularLocation>
</comment>
<dbReference type="SUPFAM" id="SSF52540">
    <property type="entry name" value="P-loop containing nucleoside triphosphate hydrolases"/>
    <property type="match status" value="1"/>
</dbReference>
<keyword evidence="2" id="KW-0813">Transport</keyword>
<name>A0A6A4BDM0_9STRA</name>
<comment type="caution">
    <text evidence="8">The sequence shown here is derived from an EMBL/GenBank/DDBJ whole genome shotgun (WGS) entry which is preliminary data.</text>
</comment>
<proteinExistence type="predicted"/>
<evidence type="ECO:0000256" key="2">
    <source>
        <dbReference type="ARBA" id="ARBA00022448"/>
    </source>
</evidence>
<keyword evidence="9" id="KW-1185">Reference proteome</keyword>
<dbReference type="GO" id="GO:0016020">
    <property type="term" value="C:membrane"/>
    <property type="evidence" value="ECO:0007669"/>
    <property type="project" value="UniProtKB-SubCell"/>
</dbReference>
<keyword evidence="4 6" id="KW-1133">Transmembrane helix</keyword>
<keyword evidence="3 6" id="KW-0812">Transmembrane</keyword>
<feature type="transmembrane region" description="Helical" evidence="6">
    <location>
        <begin position="212"/>
        <end position="233"/>
    </location>
</feature>
<keyword evidence="5 6" id="KW-0472">Membrane</keyword>
<dbReference type="InterPro" id="IPR013525">
    <property type="entry name" value="ABC2_TM"/>
</dbReference>
<evidence type="ECO:0000313" key="9">
    <source>
        <dbReference type="Proteomes" id="UP000434957"/>
    </source>
</evidence>
<reference evidence="8 9" key="1">
    <citation type="submission" date="2018-08" db="EMBL/GenBank/DDBJ databases">
        <title>Genomic investigation of the strawberry pathogen Phytophthora fragariae indicates pathogenicity is determined by transcriptional variation in three key races.</title>
        <authorList>
            <person name="Adams T.M."/>
            <person name="Armitage A.D."/>
            <person name="Sobczyk M.K."/>
            <person name="Bates H.J."/>
            <person name="Dunwell J.M."/>
            <person name="Nellist C.F."/>
            <person name="Harrison R.J."/>
        </authorList>
    </citation>
    <scope>NUCLEOTIDE SEQUENCE [LARGE SCALE GENOMIC DNA]</scope>
    <source>
        <strain evidence="8 9">SCRP333</strain>
    </source>
</reference>
<dbReference type="Pfam" id="PF01061">
    <property type="entry name" value="ABC2_membrane"/>
    <property type="match status" value="1"/>
</dbReference>
<dbReference type="GO" id="GO:0140359">
    <property type="term" value="F:ABC-type transporter activity"/>
    <property type="evidence" value="ECO:0007669"/>
    <property type="project" value="InterPro"/>
</dbReference>
<evidence type="ECO:0000256" key="4">
    <source>
        <dbReference type="ARBA" id="ARBA00022989"/>
    </source>
</evidence>
<dbReference type="Proteomes" id="UP000434957">
    <property type="component" value="Unassembled WGS sequence"/>
</dbReference>
<evidence type="ECO:0000313" key="8">
    <source>
        <dbReference type="EMBL" id="KAE9269286.1"/>
    </source>
</evidence>
<feature type="transmembrane region" description="Helical" evidence="6">
    <location>
        <begin position="110"/>
        <end position="130"/>
    </location>
</feature>
<evidence type="ECO:0000256" key="6">
    <source>
        <dbReference type="SAM" id="Phobius"/>
    </source>
</evidence>
<dbReference type="InterPro" id="IPR027417">
    <property type="entry name" value="P-loop_NTPase"/>
</dbReference>
<protein>
    <recommendedName>
        <fullName evidence="7">ABC-2 type transporter transmembrane domain-containing protein</fullName>
    </recommendedName>
</protein>
<evidence type="ECO:0000256" key="3">
    <source>
        <dbReference type="ARBA" id="ARBA00022692"/>
    </source>
</evidence>
<dbReference type="EMBL" id="QXFT01006354">
    <property type="protein sequence ID" value="KAE9269286.1"/>
    <property type="molecule type" value="Genomic_DNA"/>
</dbReference>
<evidence type="ECO:0000256" key="1">
    <source>
        <dbReference type="ARBA" id="ARBA00004141"/>
    </source>
</evidence>
<dbReference type="PANTHER" id="PTHR19241">
    <property type="entry name" value="ATP-BINDING CASSETTE TRANSPORTER"/>
    <property type="match status" value="1"/>
</dbReference>
<organism evidence="8 9">
    <name type="scientific">Phytophthora rubi</name>
    <dbReference type="NCBI Taxonomy" id="129364"/>
    <lineage>
        <taxon>Eukaryota</taxon>
        <taxon>Sar</taxon>
        <taxon>Stramenopiles</taxon>
        <taxon>Oomycota</taxon>
        <taxon>Peronosporomycetes</taxon>
        <taxon>Peronosporales</taxon>
        <taxon>Peronosporaceae</taxon>
        <taxon>Phytophthora</taxon>
    </lineage>
</organism>
<evidence type="ECO:0000259" key="7">
    <source>
        <dbReference type="Pfam" id="PF01061"/>
    </source>
</evidence>
<evidence type="ECO:0000256" key="5">
    <source>
        <dbReference type="ARBA" id="ARBA00023136"/>
    </source>
</evidence>
<dbReference type="Gene3D" id="3.40.50.300">
    <property type="entry name" value="P-loop containing nucleotide triphosphate hydrolases"/>
    <property type="match status" value="1"/>
</dbReference>
<dbReference type="AlphaFoldDB" id="A0A6A4BDM0"/>
<feature type="transmembrane region" description="Helical" evidence="6">
    <location>
        <begin position="142"/>
        <end position="161"/>
    </location>
</feature>
<gene>
    <name evidence="8" type="ORF">PR003_g31191</name>
</gene>
<feature type="transmembrane region" description="Helical" evidence="6">
    <location>
        <begin position="83"/>
        <end position="103"/>
    </location>
</feature>
<sequence>MDVIAGRKTGGGIVGDIIVNGGSLLVEQKKRVTIGVEVVTNPSILFLDEPTSGLDARLALIVIACQNYYGPLPHSLSLFVAEIPYLIVVVILFVMIEYWLVGWSENGGDFIFFIYVYTSAFTYVGQWMSALMPNEKVANVDVGALSCLFNLLSGYKLLAYLMPSSYSLAALVGMQFGKIQDVIAVTVNGVMTDMTVAEYIADTYDFRPNCKYNFMAGLIVIWVVLQLAIYLTFKYVGHLKR</sequence>
<accession>A0A6A4BDM0</accession>
<feature type="domain" description="ABC-2 type transporter transmembrane" evidence="7">
    <location>
        <begin position="68"/>
        <end position="156"/>
    </location>
</feature>